<feature type="coiled-coil region" evidence="4">
    <location>
        <begin position="339"/>
        <end position="391"/>
    </location>
</feature>
<keyword evidence="6" id="KW-0675">Receptor</keyword>
<feature type="coiled-coil region" evidence="4">
    <location>
        <begin position="672"/>
        <end position="720"/>
    </location>
</feature>
<accession>A0A377G8D0</accession>
<feature type="repeat" description="ANK" evidence="3">
    <location>
        <begin position="1411"/>
        <end position="1454"/>
    </location>
</feature>
<dbReference type="OrthoDB" id="5654221at2"/>
<gene>
    <name evidence="6" type="ORF">NCTC11370_00789</name>
</gene>
<reference evidence="6 7" key="1">
    <citation type="submission" date="2018-06" db="EMBL/GenBank/DDBJ databases">
        <authorList>
            <consortium name="Pathogen Informatics"/>
            <person name="Doyle S."/>
        </authorList>
    </citation>
    <scope>NUCLEOTIDE SEQUENCE [LARGE SCALE GENOMIC DNA]</scope>
    <source>
        <strain evidence="6 7">NCTC11370</strain>
    </source>
</reference>
<keyword evidence="7" id="KW-1185">Reference proteome</keyword>
<dbReference type="Proteomes" id="UP000254554">
    <property type="component" value="Unassembled WGS sequence"/>
</dbReference>
<dbReference type="STRING" id="1094715.GCA_000236165_01632"/>
<feature type="repeat" description="ANK" evidence="3">
    <location>
        <begin position="775"/>
        <end position="807"/>
    </location>
</feature>
<evidence type="ECO:0000313" key="7">
    <source>
        <dbReference type="Proteomes" id="UP000254554"/>
    </source>
</evidence>
<feature type="coiled-coil region" evidence="4">
    <location>
        <begin position="242"/>
        <end position="276"/>
    </location>
</feature>
<dbReference type="PROSITE" id="PS50297">
    <property type="entry name" value="ANK_REP_REGION"/>
    <property type="match status" value="5"/>
</dbReference>
<dbReference type="PRINTS" id="PR01415">
    <property type="entry name" value="ANKYRIN"/>
</dbReference>
<protein>
    <submittedName>
        <fullName evidence="6">Transient-receptor-potential calcium channel protein</fullName>
    </submittedName>
</protein>
<keyword evidence="1" id="KW-0677">Repeat</keyword>
<dbReference type="InterPro" id="IPR036770">
    <property type="entry name" value="Ankyrin_rpt-contain_sf"/>
</dbReference>
<dbReference type="SMART" id="SM00248">
    <property type="entry name" value="ANK"/>
    <property type="match status" value="9"/>
</dbReference>
<feature type="compositionally biased region" description="Polar residues" evidence="5">
    <location>
        <begin position="1082"/>
        <end position="1098"/>
    </location>
</feature>
<evidence type="ECO:0000256" key="5">
    <source>
        <dbReference type="SAM" id="MobiDB-lite"/>
    </source>
</evidence>
<name>A0A377G8D0_9GAMM</name>
<evidence type="ECO:0000256" key="4">
    <source>
        <dbReference type="SAM" id="Coils"/>
    </source>
</evidence>
<feature type="compositionally biased region" description="Basic and acidic residues" evidence="5">
    <location>
        <begin position="1107"/>
        <end position="1116"/>
    </location>
</feature>
<feature type="region of interest" description="Disordered" evidence="5">
    <location>
        <begin position="1082"/>
        <end position="1116"/>
    </location>
</feature>
<dbReference type="InterPro" id="IPR002110">
    <property type="entry name" value="Ankyrin_rpt"/>
</dbReference>
<feature type="repeat" description="ANK" evidence="3">
    <location>
        <begin position="808"/>
        <end position="829"/>
    </location>
</feature>
<feature type="repeat" description="ANK" evidence="3">
    <location>
        <begin position="1015"/>
        <end position="1047"/>
    </location>
</feature>
<feature type="compositionally biased region" description="Polar residues" evidence="5">
    <location>
        <begin position="1530"/>
        <end position="1542"/>
    </location>
</feature>
<evidence type="ECO:0000256" key="3">
    <source>
        <dbReference type="PROSITE-ProRule" id="PRU00023"/>
    </source>
</evidence>
<dbReference type="RefSeq" id="WP_019349851.1">
    <property type="nucleotide sequence ID" value="NZ_JAPHOS010000001.1"/>
</dbReference>
<feature type="coiled-coil region" evidence="4">
    <location>
        <begin position="497"/>
        <end position="524"/>
    </location>
</feature>
<evidence type="ECO:0000313" key="6">
    <source>
        <dbReference type="EMBL" id="STO20730.1"/>
    </source>
</evidence>
<proteinExistence type="predicted"/>
<dbReference type="PROSITE" id="PS50088">
    <property type="entry name" value="ANK_REPEAT"/>
    <property type="match status" value="5"/>
</dbReference>
<dbReference type="Gene3D" id="1.25.40.20">
    <property type="entry name" value="Ankyrin repeat-containing domain"/>
    <property type="match status" value="5"/>
</dbReference>
<dbReference type="PANTHER" id="PTHR24198:SF165">
    <property type="entry name" value="ANKYRIN REPEAT-CONTAINING PROTEIN-RELATED"/>
    <property type="match status" value="1"/>
</dbReference>
<dbReference type="SUPFAM" id="SSF48403">
    <property type="entry name" value="Ankyrin repeat"/>
    <property type="match status" value="2"/>
</dbReference>
<feature type="region of interest" description="Disordered" evidence="5">
    <location>
        <begin position="1530"/>
        <end position="1579"/>
    </location>
</feature>
<dbReference type="PANTHER" id="PTHR24198">
    <property type="entry name" value="ANKYRIN REPEAT AND PROTEIN KINASE DOMAIN-CONTAINING PROTEIN"/>
    <property type="match status" value="1"/>
</dbReference>
<dbReference type="EMBL" id="UGGT01000001">
    <property type="protein sequence ID" value="STO20730.1"/>
    <property type="molecule type" value="Genomic_DNA"/>
</dbReference>
<organism evidence="6 7">
    <name type="scientific">Fluoribacter dumoffii</name>
    <dbReference type="NCBI Taxonomy" id="463"/>
    <lineage>
        <taxon>Bacteria</taxon>
        <taxon>Pseudomonadati</taxon>
        <taxon>Pseudomonadota</taxon>
        <taxon>Gammaproteobacteria</taxon>
        <taxon>Legionellales</taxon>
        <taxon>Legionellaceae</taxon>
        <taxon>Fluoribacter</taxon>
    </lineage>
</organism>
<evidence type="ECO:0000256" key="1">
    <source>
        <dbReference type="ARBA" id="ARBA00022737"/>
    </source>
</evidence>
<dbReference type="Pfam" id="PF12796">
    <property type="entry name" value="Ank_2"/>
    <property type="match status" value="4"/>
</dbReference>
<keyword evidence="2 3" id="KW-0040">ANK repeat</keyword>
<sequence>MFSKLVEQRLQSVLNNSNREEFNAVIADSSKLKTPGEEIQFLLSYLNGIIGDDKNNAVVKLMGELLNSYLIFANPSREDCKKLKTLLESYQSNVDNSPVYTKQLQRMRENLSQQIDLKETPEFKSTLLKNMSLSACVLITRALLAKNKSLEGDYIDLMIEKLKKVSPSDLEKTPVLRQNYLILIKELKKSNSETHLLALEKLARPIVSMQIGEEAQGHVEGNNINISVIEKEIRNIKIPADIASNLKTLKKYGKEVQELEEELEKIEKFLSAEKQKEQVHLQYFNEAEKIYSGEDLSNFEKLGETLVNKSSEAVQLSQSRYQEINRRIVEFSQRVALLSSQAEEENKGLNKQYEEIERKYREFYSDQESALAQLEIIKAQNDERLNFLKENNLLVNTDALDEALKIFAGLKHVSATFKEVAGQFEEELRAFDPSQEDLEEKRQTIARLSNKLHKLSEQFQMQNTLVTLGEQLKSLRQEVNSSIKNAGETKKSLVLEGETAKSEQQEKEKNAEALAEQIESLHKEQGANWKDLKSSLKKQSKEIDTKEKDIQSDIKANKERIDSLSTSIFWYGLPIISFIFADRLKARQVERATLVGENKNLKELSSSLQTIKSTGERIAASETPVTDFGSLKSAYSEMRKLVAKDPSNSLFEFASKLYDLDESSYVTVNRHIAELTEQKNALLLEAETKKATVENLDKQIAEIQEKIDSLESHKERTLRDLLLKEHGKQVEGIDLGKVENKQFLLHLQTSVQTGNLEQIRLIREHCIHLDAANSNGNNALHFAAHKGEVEAARLLLSRNEAWHSKNKDGNTPLHFAAISENPQMVGLLLADLGNKDSNFRNNKGNTPLHLAVSKGNLETVDLLLKDLKTKNLEWNLPNASGHTPLDSAVFQGKTVLVNLLIDDLRERKAHSKAADQFNNLLFMAYKKYSEAEEPNKKEKRNNFEVIIQRLKEEGAQFDLSKQDRAGNNIFHLAAKSGDIQRIRELTNQEKSFFSQFMSNPRDFFVSNPINKGNADGKTPLQLALENDHLSAVRLLILSGAKIDKQTFATEKGTLFLAEVSPEEDKEIYARFVKEGLITSPSKGAVGTSQLAEQTSTVDANAESAEDNGEKRLAEEEERLERERLAERAVAFESKVKKLGSLDLTEKRVRDALIKEIKAAPFQEKSRLANAKDKNGNTLLHVLVNQKEEQAIKEVCKYADVYIKDRNNKSALTLATESMHEKSGSLRGVVGSLAGKKIGDSKEAKIYQALAEKAHRQDSAQLKSLQIMSQMQLVLQQLLPQHKALILALKMKNANVSQWEPITRNAAIEADKIVKAMYKTKDTKEHKIIQPLESQTIVKKQKEMMGLIQIVKEDIASMEAQLKSIKNTEKYQWHSSTEDTPLHEDIKRGEIDIWDQRLNAKALAENINKMSGGYPPLHLAILYAKSSSSQEEQETSLQMVKFLIEKGADINAQNTKGETALHLLAQRSDPAALEIMKLLKARAVQTEVVDKDGNNARQIAKRENNQNFLNLFPIQCKELINKAVTFFTATEQERASNPTQTKSAEGPVVVDKTNLFKQMRKKKQEEQQQEPKSDPLKNGF</sequence>
<keyword evidence="4" id="KW-0175">Coiled coil</keyword>
<feature type="repeat" description="ANK" evidence="3">
    <location>
        <begin position="843"/>
        <end position="865"/>
    </location>
</feature>
<feature type="compositionally biased region" description="Basic and acidic residues" evidence="5">
    <location>
        <begin position="1562"/>
        <end position="1579"/>
    </location>
</feature>
<dbReference type="GeneID" id="93292593"/>
<evidence type="ECO:0000256" key="2">
    <source>
        <dbReference type="ARBA" id="ARBA00023043"/>
    </source>
</evidence>